<feature type="compositionally biased region" description="Polar residues" evidence="1">
    <location>
        <begin position="17"/>
        <end position="33"/>
    </location>
</feature>
<keyword evidence="2" id="KW-0418">Kinase</keyword>
<comment type="caution">
    <text evidence="2">The sequence shown here is derived from an EMBL/GenBank/DDBJ whole genome shotgun (WGS) entry which is preliminary data.</text>
</comment>
<dbReference type="Proteomes" id="UP001140949">
    <property type="component" value="Unassembled WGS sequence"/>
</dbReference>
<keyword evidence="3" id="KW-1185">Reference proteome</keyword>
<keyword evidence="2" id="KW-0808">Transferase</keyword>
<dbReference type="EMBL" id="JANAVB010011799">
    <property type="protein sequence ID" value="KAJ6836880.1"/>
    <property type="molecule type" value="Genomic_DNA"/>
</dbReference>
<organism evidence="2 3">
    <name type="scientific">Iris pallida</name>
    <name type="common">Sweet iris</name>
    <dbReference type="NCBI Taxonomy" id="29817"/>
    <lineage>
        <taxon>Eukaryota</taxon>
        <taxon>Viridiplantae</taxon>
        <taxon>Streptophyta</taxon>
        <taxon>Embryophyta</taxon>
        <taxon>Tracheophyta</taxon>
        <taxon>Spermatophyta</taxon>
        <taxon>Magnoliopsida</taxon>
        <taxon>Liliopsida</taxon>
        <taxon>Asparagales</taxon>
        <taxon>Iridaceae</taxon>
        <taxon>Iridoideae</taxon>
        <taxon>Irideae</taxon>
        <taxon>Iris</taxon>
    </lineage>
</organism>
<protein>
    <submittedName>
        <fullName evidence="2">Proline-rich receptor-like protein kinase PERK9</fullName>
    </submittedName>
</protein>
<reference evidence="2" key="1">
    <citation type="journal article" date="2023" name="GigaByte">
        <title>Genome assembly of the bearded iris, Iris pallida Lam.</title>
        <authorList>
            <person name="Bruccoleri R.E."/>
            <person name="Oakeley E.J."/>
            <person name="Faust A.M.E."/>
            <person name="Altorfer M."/>
            <person name="Dessus-Babus S."/>
            <person name="Burckhardt D."/>
            <person name="Oertli M."/>
            <person name="Naumann U."/>
            <person name="Petersen F."/>
            <person name="Wong J."/>
        </authorList>
    </citation>
    <scope>NUCLEOTIDE SEQUENCE</scope>
    <source>
        <strain evidence="2">GSM-AAB239-AS_SAM_17_03QT</strain>
    </source>
</reference>
<keyword evidence="2" id="KW-0675">Receptor</keyword>
<feature type="region of interest" description="Disordered" evidence="1">
    <location>
        <begin position="1"/>
        <end position="63"/>
    </location>
</feature>
<dbReference type="GO" id="GO:0016301">
    <property type="term" value="F:kinase activity"/>
    <property type="evidence" value="ECO:0007669"/>
    <property type="project" value="UniProtKB-KW"/>
</dbReference>
<dbReference type="AlphaFoldDB" id="A0AAX6H774"/>
<reference evidence="2" key="2">
    <citation type="submission" date="2023-04" db="EMBL/GenBank/DDBJ databases">
        <authorList>
            <person name="Bruccoleri R.E."/>
            <person name="Oakeley E.J."/>
            <person name="Faust A.-M."/>
            <person name="Dessus-Babus S."/>
            <person name="Altorfer M."/>
            <person name="Burckhardt D."/>
            <person name="Oertli M."/>
            <person name="Naumann U."/>
            <person name="Petersen F."/>
            <person name="Wong J."/>
        </authorList>
    </citation>
    <scope>NUCLEOTIDE SEQUENCE</scope>
    <source>
        <strain evidence="2">GSM-AAB239-AS_SAM_17_03QT</strain>
        <tissue evidence="2">Leaf</tissue>
    </source>
</reference>
<accession>A0AAX6H774</accession>
<evidence type="ECO:0000256" key="1">
    <source>
        <dbReference type="SAM" id="MobiDB-lite"/>
    </source>
</evidence>
<evidence type="ECO:0000313" key="2">
    <source>
        <dbReference type="EMBL" id="KAJ6836880.1"/>
    </source>
</evidence>
<gene>
    <name evidence="2" type="ORF">M6B38_324695</name>
</gene>
<sequence length="83" mass="8768">MVDPHDPRRAPRPTPITCPSGQSCVPPTTTSAAFPQPTVIAGANPSRRPTATTGADPRLPLRPRDRVLLASASCDPLFRVPTS</sequence>
<evidence type="ECO:0000313" key="3">
    <source>
        <dbReference type="Proteomes" id="UP001140949"/>
    </source>
</evidence>
<name>A0AAX6H774_IRIPA</name>
<proteinExistence type="predicted"/>